<dbReference type="EMBL" id="CAXLJM020000014">
    <property type="protein sequence ID" value="CAL8080108.1"/>
    <property type="molecule type" value="Genomic_DNA"/>
</dbReference>
<dbReference type="Gene3D" id="3.30.870.10">
    <property type="entry name" value="Endonuclease Chain A"/>
    <property type="match status" value="1"/>
</dbReference>
<evidence type="ECO:0000256" key="3">
    <source>
        <dbReference type="ARBA" id="ARBA00023098"/>
    </source>
</evidence>
<name>A0ABP1PW99_9HEXA</name>
<evidence type="ECO:0000256" key="4">
    <source>
        <dbReference type="ARBA" id="ARBA00038012"/>
    </source>
</evidence>
<accession>A0ABP1PW99</accession>
<dbReference type="PROSITE" id="PS50035">
    <property type="entry name" value="PLD"/>
    <property type="match status" value="1"/>
</dbReference>
<evidence type="ECO:0000256" key="6">
    <source>
        <dbReference type="ARBA" id="ARBA00043167"/>
    </source>
</evidence>
<organism evidence="9 10">
    <name type="scientific">Orchesella dallaii</name>
    <dbReference type="NCBI Taxonomy" id="48710"/>
    <lineage>
        <taxon>Eukaryota</taxon>
        <taxon>Metazoa</taxon>
        <taxon>Ecdysozoa</taxon>
        <taxon>Arthropoda</taxon>
        <taxon>Hexapoda</taxon>
        <taxon>Collembola</taxon>
        <taxon>Entomobryomorpha</taxon>
        <taxon>Entomobryoidea</taxon>
        <taxon>Orchesellidae</taxon>
        <taxon>Orchesellinae</taxon>
        <taxon>Orchesella</taxon>
    </lineage>
</organism>
<evidence type="ECO:0000256" key="7">
    <source>
        <dbReference type="SAM" id="Phobius"/>
    </source>
</evidence>
<dbReference type="PANTHER" id="PTHR43856:SF1">
    <property type="entry name" value="MITOCHONDRIAL CARDIOLIPIN HYDROLASE"/>
    <property type="match status" value="1"/>
</dbReference>
<dbReference type="Pfam" id="PF13091">
    <property type="entry name" value="PLDc_2"/>
    <property type="match status" value="1"/>
</dbReference>
<dbReference type="InterPro" id="IPR051406">
    <property type="entry name" value="PLD_domain"/>
</dbReference>
<evidence type="ECO:0000259" key="8">
    <source>
        <dbReference type="PROSITE" id="PS50035"/>
    </source>
</evidence>
<keyword evidence="3" id="KW-0443">Lipid metabolism</keyword>
<keyword evidence="2" id="KW-0442">Lipid degradation</keyword>
<sequence length="248" mass="28784">MISIAMPFQPTWTNVLVAGVTIMISSEFMSHLYNWYFTPKKYLKKLKPRKFITPGWAARLQPKGQLEVPKLTEEELAGLNMRKPPEIWNEVLFFPDVLSSDRTSRRANMAVKQLVRYFDEAKSIISLCVYLNSNHDLTEIILKKYREGLLIQVVTDYDTWTAHNSSGAKFWYKQGIHVRMKNTGYLMHNKFAIIDDEAVLTGSLNWTRQGVQSNNENVLVSTDPQIVTKYRQEFAKLWNNTNPIPIDH</sequence>
<feature type="transmembrane region" description="Helical" evidence="7">
    <location>
        <begin position="15"/>
        <end position="37"/>
    </location>
</feature>
<dbReference type="SMART" id="SM00155">
    <property type="entry name" value="PLDc"/>
    <property type="match status" value="1"/>
</dbReference>
<evidence type="ECO:0000313" key="10">
    <source>
        <dbReference type="Proteomes" id="UP001642540"/>
    </source>
</evidence>
<keyword evidence="7" id="KW-0472">Membrane</keyword>
<dbReference type="InterPro" id="IPR001736">
    <property type="entry name" value="PLipase_D/transphosphatidylase"/>
</dbReference>
<dbReference type="SUPFAM" id="SSF56024">
    <property type="entry name" value="Phospholipase D/nuclease"/>
    <property type="match status" value="1"/>
</dbReference>
<dbReference type="InterPro" id="IPR025202">
    <property type="entry name" value="PLD-like_dom"/>
</dbReference>
<dbReference type="Proteomes" id="UP001642540">
    <property type="component" value="Unassembled WGS sequence"/>
</dbReference>
<keyword evidence="7" id="KW-0812">Transmembrane</keyword>
<comment type="caution">
    <text evidence="9">The sequence shown here is derived from an EMBL/GenBank/DDBJ whole genome shotgun (WGS) entry which is preliminary data.</text>
</comment>
<protein>
    <recommendedName>
        <fullName evidence="5">Mitochondrial cardiolipin hydrolase</fullName>
    </recommendedName>
    <alternativeName>
        <fullName evidence="6">Mitochondrial phospholipase</fullName>
    </alternativeName>
</protein>
<evidence type="ECO:0000256" key="5">
    <source>
        <dbReference type="ARBA" id="ARBA00040549"/>
    </source>
</evidence>
<reference evidence="9 10" key="1">
    <citation type="submission" date="2024-08" db="EMBL/GenBank/DDBJ databases">
        <authorList>
            <person name="Cucini C."/>
            <person name="Frati F."/>
        </authorList>
    </citation>
    <scope>NUCLEOTIDE SEQUENCE [LARGE SCALE GENOMIC DNA]</scope>
</reference>
<keyword evidence="10" id="KW-1185">Reference proteome</keyword>
<proteinExistence type="inferred from homology"/>
<keyword evidence="7" id="KW-1133">Transmembrane helix</keyword>
<evidence type="ECO:0000313" key="9">
    <source>
        <dbReference type="EMBL" id="CAL8080108.1"/>
    </source>
</evidence>
<keyword evidence="1" id="KW-0378">Hydrolase</keyword>
<evidence type="ECO:0000256" key="1">
    <source>
        <dbReference type="ARBA" id="ARBA00022801"/>
    </source>
</evidence>
<feature type="domain" description="PLD phosphodiesterase" evidence="8">
    <location>
        <begin position="183"/>
        <end position="210"/>
    </location>
</feature>
<dbReference type="PANTHER" id="PTHR43856">
    <property type="entry name" value="CARDIOLIPIN HYDROLASE"/>
    <property type="match status" value="1"/>
</dbReference>
<evidence type="ECO:0000256" key="2">
    <source>
        <dbReference type="ARBA" id="ARBA00022963"/>
    </source>
</evidence>
<gene>
    <name evidence="9" type="ORF">ODALV1_LOCUS4549</name>
</gene>
<comment type="similarity">
    <text evidence="4">Belongs to the phospholipase D family. MitoPLD/Zucchini subfamily.</text>
</comment>